<organism evidence="1">
    <name type="scientific">Metapenaeus ensis nimavirus</name>
    <dbReference type="NCBI Taxonomy" id="2133794"/>
    <lineage>
        <taxon>Viruses</taxon>
        <taxon>Viruses incertae sedis</taxon>
        <taxon>Naldaviricetes</taxon>
        <taxon>Nimaviridae</taxon>
    </lineage>
</organism>
<proteinExistence type="predicted"/>
<comment type="caution">
    <text evidence="1">The sequence shown here is derived from an EMBL/GenBank/DDBJ whole genome shotgun (WGS) entry which is preliminary data.</text>
</comment>
<evidence type="ECO:0000313" key="1">
    <source>
        <dbReference type="EMBL" id="GBG35487.1"/>
    </source>
</evidence>
<sequence length="97" mass="10847">MDDDSGVFATVMCLQRYWIDPSIPAVRTNAYTDNKVATGQRLKYTSTMVPSVQSVYLMAMSDDLLGRIYGLYKPAVPIRASDDCDILNFLLSTTRVD</sequence>
<accession>A0A401IPE7</accession>
<reference evidence="1" key="1">
    <citation type="journal article" date="2018" name="J. Virol.">
        <title>Crustacean Genome Exploration Reveals the Evolutionary Origin of White Spot Syndrome Virus.</title>
        <authorList>
            <person name="Kawato S."/>
            <person name="Shitara A."/>
            <person name="Wang Y."/>
            <person name="Nozaki R."/>
            <person name="Kondo H."/>
            <person name="Hirono I."/>
        </authorList>
    </citation>
    <scope>NUCLEOTIDE SEQUENCE</scope>
    <source>
        <strain evidence="1">Mikawa-1</strain>
    </source>
</reference>
<dbReference type="EMBL" id="BFCE01000004">
    <property type="protein sequence ID" value="GBG35487.1"/>
    <property type="molecule type" value="Genomic_DNA"/>
</dbReference>
<name>A0A401IPE7_9VIRU</name>
<protein>
    <submittedName>
        <fullName evidence="1">Wsv324-like protein</fullName>
    </submittedName>
</protein>